<dbReference type="Proteomes" id="UP000317650">
    <property type="component" value="Chromosome 4"/>
</dbReference>
<evidence type="ECO:0000259" key="2">
    <source>
        <dbReference type="Pfam" id="PF13439"/>
    </source>
</evidence>
<accession>A0A4S8KAJ9</accession>
<dbReference type="Pfam" id="PF13439">
    <property type="entry name" value="Glyco_transf_4"/>
    <property type="match status" value="1"/>
</dbReference>
<dbReference type="STRING" id="52838.A0A4S8KAJ9"/>
<dbReference type="PANTHER" id="PTHR46686">
    <property type="entry name" value="GLYCOSYLTRANSFERASE"/>
    <property type="match status" value="1"/>
</dbReference>
<dbReference type="Gene3D" id="3.40.50.2000">
    <property type="entry name" value="Glycogen Phosphorylase B"/>
    <property type="match status" value="1"/>
</dbReference>
<keyword evidence="4" id="KW-1185">Reference proteome</keyword>
<evidence type="ECO:0000313" key="4">
    <source>
        <dbReference type="Proteomes" id="UP000317650"/>
    </source>
</evidence>
<protein>
    <recommendedName>
        <fullName evidence="2">Glycosyltransferase subfamily 4-like N-terminal domain-containing protein</fullName>
    </recommendedName>
</protein>
<feature type="domain" description="Glycosyltransferase subfamily 4-like N-terminal" evidence="2">
    <location>
        <begin position="107"/>
        <end position="217"/>
    </location>
</feature>
<evidence type="ECO:0000256" key="1">
    <source>
        <dbReference type="SAM" id="MobiDB-lite"/>
    </source>
</evidence>
<dbReference type="SUPFAM" id="SSF53756">
    <property type="entry name" value="UDP-Glycosyltransferase/glycogen phosphorylase"/>
    <property type="match status" value="1"/>
</dbReference>
<dbReference type="PANTHER" id="PTHR46686:SF5">
    <property type="entry name" value="GLYCOSYLTRANSFERASE"/>
    <property type="match status" value="1"/>
</dbReference>
<evidence type="ECO:0000313" key="3">
    <source>
        <dbReference type="EMBL" id="THU72069.1"/>
    </source>
</evidence>
<sequence>MLALVPSLNATFLFLLTLSAGAINLLHSRLLLEQPQAHALPTAADRPESRRLLPQVAGGHCVHVFMERHALIFHNALARRGHRVHVFTSAPSSGERPPDRGGGETGPFDVVHSESVALLHRWALDVPNLAVSWHGISLEVLHSGIYQDLDRGPDEPMSPGFNRSLAESICRVLNEIRFFHDYAHHVTTSDSTGEMLRDVYQIPSGRIHVIVNGVDEDKFAPDARLGAVGVAVRRPRGQRGSARAGAAVEAEGVLQLVGRVLEPHAEAAGTGLDVDGGDAVREAGGGDEVPEHQGDDTGGRGVGVRVLAECGGVVGGVGEGGGGREGEAGAEWEGVQGVRQFHVRCHQDGLVVRKLVSVSEERDILHVPLGV</sequence>
<dbReference type="InterPro" id="IPR028098">
    <property type="entry name" value="Glyco_trans_4-like_N"/>
</dbReference>
<comment type="caution">
    <text evidence="3">The sequence shown here is derived from an EMBL/GenBank/DDBJ whole genome shotgun (WGS) entry which is preliminary data.</text>
</comment>
<reference evidence="3 4" key="1">
    <citation type="journal article" date="2019" name="Nat. Plants">
        <title>Genome sequencing of Musa balbisiana reveals subgenome evolution and function divergence in polyploid bananas.</title>
        <authorList>
            <person name="Yao X."/>
        </authorList>
    </citation>
    <scope>NUCLEOTIDE SEQUENCE [LARGE SCALE GENOMIC DNA]</scope>
    <source>
        <strain evidence="4">cv. DH-PKW</strain>
        <tissue evidence="3">Leaves</tissue>
    </source>
</reference>
<name>A0A4S8KAJ9_MUSBA</name>
<feature type="region of interest" description="Disordered" evidence="1">
    <location>
        <begin position="269"/>
        <end position="301"/>
    </location>
</feature>
<feature type="region of interest" description="Disordered" evidence="1">
    <location>
        <begin position="88"/>
        <end position="107"/>
    </location>
</feature>
<dbReference type="EMBL" id="PYDT01000001">
    <property type="protein sequence ID" value="THU72069.1"/>
    <property type="molecule type" value="Genomic_DNA"/>
</dbReference>
<proteinExistence type="predicted"/>
<feature type="compositionally biased region" description="Basic and acidic residues" evidence="1">
    <location>
        <begin position="289"/>
        <end position="298"/>
    </location>
</feature>
<organism evidence="3 4">
    <name type="scientific">Musa balbisiana</name>
    <name type="common">Banana</name>
    <dbReference type="NCBI Taxonomy" id="52838"/>
    <lineage>
        <taxon>Eukaryota</taxon>
        <taxon>Viridiplantae</taxon>
        <taxon>Streptophyta</taxon>
        <taxon>Embryophyta</taxon>
        <taxon>Tracheophyta</taxon>
        <taxon>Spermatophyta</taxon>
        <taxon>Magnoliopsida</taxon>
        <taxon>Liliopsida</taxon>
        <taxon>Zingiberales</taxon>
        <taxon>Musaceae</taxon>
        <taxon>Musa</taxon>
    </lineage>
</organism>
<gene>
    <name evidence="3" type="ORF">C4D60_Mb04t08220</name>
</gene>
<dbReference type="AlphaFoldDB" id="A0A4S8KAJ9"/>